<dbReference type="Proteomes" id="UP000789706">
    <property type="component" value="Unassembled WGS sequence"/>
</dbReference>
<evidence type="ECO:0000313" key="2">
    <source>
        <dbReference type="Proteomes" id="UP000789706"/>
    </source>
</evidence>
<gene>
    <name evidence="1" type="ORF">DEBURN_LOCUS4737</name>
</gene>
<comment type="caution">
    <text evidence="1">The sequence shown here is derived from an EMBL/GenBank/DDBJ whole genome shotgun (WGS) entry which is preliminary data.</text>
</comment>
<name>A0A9N8ZP85_9GLOM</name>
<accession>A0A9N8ZP85</accession>
<reference evidence="1" key="1">
    <citation type="submission" date="2021-06" db="EMBL/GenBank/DDBJ databases">
        <authorList>
            <person name="Kallberg Y."/>
            <person name="Tangrot J."/>
            <person name="Rosling A."/>
        </authorList>
    </citation>
    <scope>NUCLEOTIDE SEQUENCE</scope>
    <source>
        <strain evidence="1">AZ414A</strain>
    </source>
</reference>
<protein>
    <submittedName>
        <fullName evidence="1">4106_t:CDS:1</fullName>
    </submittedName>
</protein>
<keyword evidence="2" id="KW-1185">Reference proteome</keyword>
<proteinExistence type="predicted"/>
<sequence length="41" mass="4739">RSQMAEMVEKSNFGYESGTYRVPDNRVGFAEFRTPIGWLVI</sequence>
<evidence type="ECO:0000313" key="1">
    <source>
        <dbReference type="EMBL" id="CAG8502228.1"/>
    </source>
</evidence>
<dbReference type="EMBL" id="CAJVPK010000379">
    <property type="protein sequence ID" value="CAG8502228.1"/>
    <property type="molecule type" value="Genomic_DNA"/>
</dbReference>
<organism evidence="1 2">
    <name type="scientific">Diversispora eburnea</name>
    <dbReference type="NCBI Taxonomy" id="1213867"/>
    <lineage>
        <taxon>Eukaryota</taxon>
        <taxon>Fungi</taxon>
        <taxon>Fungi incertae sedis</taxon>
        <taxon>Mucoromycota</taxon>
        <taxon>Glomeromycotina</taxon>
        <taxon>Glomeromycetes</taxon>
        <taxon>Diversisporales</taxon>
        <taxon>Diversisporaceae</taxon>
        <taxon>Diversispora</taxon>
    </lineage>
</organism>
<dbReference type="AlphaFoldDB" id="A0A9N8ZP85"/>
<feature type="non-terminal residue" evidence="1">
    <location>
        <position position="1"/>
    </location>
</feature>